<dbReference type="RefSeq" id="WP_233051473.1">
    <property type="nucleotide sequence ID" value="NZ_JAIMJA010000003.1"/>
</dbReference>
<evidence type="ECO:0000313" key="3">
    <source>
        <dbReference type="Proteomes" id="UP001201273"/>
    </source>
</evidence>
<evidence type="ECO:0000313" key="2">
    <source>
        <dbReference type="EMBL" id="MCE2593883.1"/>
    </source>
</evidence>
<dbReference type="EMBL" id="JAIMJA010000003">
    <property type="protein sequence ID" value="MCE2593883.1"/>
    <property type="molecule type" value="Genomic_DNA"/>
</dbReference>
<feature type="compositionally biased region" description="Low complexity" evidence="1">
    <location>
        <begin position="54"/>
        <end position="77"/>
    </location>
</feature>
<comment type="caution">
    <text evidence="2">The sequence shown here is derived from an EMBL/GenBank/DDBJ whole genome shotgun (WGS) entry which is preliminary data.</text>
</comment>
<keyword evidence="3" id="KW-1185">Reference proteome</keyword>
<feature type="compositionally biased region" description="Polar residues" evidence="1">
    <location>
        <begin position="44"/>
        <end position="53"/>
    </location>
</feature>
<dbReference type="Proteomes" id="UP001201273">
    <property type="component" value="Unassembled WGS sequence"/>
</dbReference>
<feature type="region of interest" description="Disordered" evidence="1">
    <location>
        <begin position="44"/>
        <end position="77"/>
    </location>
</feature>
<proteinExistence type="predicted"/>
<protein>
    <submittedName>
        <fullName evidence="2">Uncharacterized protein</fullName>
    </submittedName>
</protein>
<accession>A0ABS8W7Z9</accession>
<reference evidence="2 3" key="1">
    <citation type="journal article" date="2022" name="Environ. Microbiol. Rep.">
        <title>Eco-phylogenetic analyses reveal divergent evolution of vitamin B12 metabolism in the marine bacterial family 'Psychromonadaceae'.</title>
        <authorList>
            <person name="Jin X."/>
            <person name="Yang Y."/>
            <person name="Cao H."/>
            <person name="Gao B."/>
            <person name="Zhao Z."/>
        </authorList>
    </citation>
    <scope>NUCLEOTIDE SEQUENCE [LARGE SCALE GENOMIC DNA]</scope>
    <source>
        <strain evidence="2 3">MKS20</strain>
    </source>
</reference>
<organism evidence="2 3">
    <name type="scientific">Motilimonas cestriensis</name>
    <dbReference type="NCBI Taxonomy" id="2742685"/>
    <lineage>
        <taxon>Bacteria</taxon>
        <taxon>Pseudomonadati</taxon>
        <taxon>Pseudomonadota</taxon>
        <taxon>Gammaproteobacteria</taxon>
        <taxon>Alteromonadales</taxon>
        <taxon>Alteromonadales genera incertae sedis</taxon>
        <taxon>Motilimonas</taxon>
    </lineage>
</organism>
<gene>
    <name evidence="2" type="ORF">K6Y31_03535</name>
</gene>
<name>A0ABS8W7Z9_9GAMM</name>
<sequence>MQIERTASLNTPLAIGQPNAANAVASETLAPSPQKEFLQLSQQAERLAQQNKQSESSGSDSVKVSASTGQSSAQGSLTEQQAIALYRKIASLL</sequence>
<evidence type="ECO:0000256" key="1">
    <source>
        <dbReference type="SAM" id="MobiDB-lite"/>
    </source>
</evidence>